<comment type="caution">
    <text evidence="1">The sequence shown here is derived from an EMBL/GenBank/DDBJ whole genome shotgun (WGS) entry which is preliminary data.</text>
</comment>
<evidence type="ECO:0000313" key="1">
    <source>
        <dbReference type="EMBL" id="KJF43405.1"/>
    </source>
</evidence>
<organism evidence="1 2">
    <name type="scientific">Draconibacterium sediminis</name>
    <dbReference type="NCBI Taxonomy" id="1544798"/>
    <lineage>
        <taxon>Bacteria</taxon>
        <taxon>Pseudomonadati</taxon>
        <taxon>Bacteroidota</taxon>
        <taxon>Bacteroidia</taxon>
        <taxon>Marinilabiliales</taxon>
        <taxon>Prolixibacteraceae</taxon>
        <taxon>Draconibacterium</taxon>
    </lineage>
</organism>
<dbReference type="OrthoDB" id="1115578at2"/>
<dbReference type="Proteomes" id="UP000032544">
    <property type="component" value="Unassembled WGS sequence"/>
</dbReference>
<sequence length="236" mass="27216">MPTIKQKTQPNEIKSSRPNQPVASFLQEAENLYVWCIDDIPELVKAGVDEEMINTLPENIKACRDAQTLWKKKLKTPGEVQVQWKLQQPEASKLEAELIRALRFAFRNNPDLLARLKYITKGNSYANLIQDLNDLALLGRKYTQLLTVIGFDMDLLDTATAKSKELAGLWAQTKNENARLNETVVARNKAFWTLHQQVSELRAAGQYIFRHRKDRYVGYVSQFWKKKNGRRSIPDN</sequence>
<proteinExistence type="predicted"/>
<dbReference type="AlphaFoldDB" id="A0A0D8J8U6"/>
<reference evidence="1 2" key="1">
    <citation type="submission" date="2014-09" db="EMBL/GenBank/DDBJ databases">
        <title>Draft Genome Sequence of Draconibacterium sp. JN14CK-3.</title>
        <authorList>
            <person name="Dong C."/>
            <person name="Lai Q."/>
            <person name="Shao Z."/>
        </authorList>
    </citation>
    <scope>NUCLEOTIDE SEQUENCE [LARGE SCALE GENOMIC DNA]</scope>
    <source>
        <strain evidence="1 2">JN14CK-3</strain>
    </source>
</reference>
<protein>
    <submittedName>
        <fullName evidence="1">Uncharacterized protein</fullName>
    </submittedName>
</protein>
<dbReference type="EMBL" id="JRHC01000003">
    <property type="protein sequence ID" value="KJF43405.1"/>
    <property type="molecule type" value="Genomic_DNA"/>
</dbReference>
<name>A0A0D8J8U6_9BACT</name>
<dbReference type="RefSeq" id="WP_045030713.1">
    <property type="nucleotide sequence ID" value="NZ_JRHC01000003.1"/>
</dbReference>
<gene>
    <name evidence="1" type="ORF">LH29_14330</name>
</gene>
<evidence type="ECO:0000313" key="2">
    <source>
        <dbReference type="Proteomes" id="UP000032544"/>
    </source>
</evidence>
<keyword evidence="2" id="KW-1185">Reference proteome</keyword>
<accession>A0A0D8J8U6</accession>